<reference evidence="11" key="1">
    <citation type="submission" date="2019-03" db="EMBL/GenBank/DDBJ databases">
        <title>Weissella sp. 26KH-42 Genome sequencing.</title>
        <authorList>
            <person name="Heo J."/>
            <person name="Kim S.-J."/>
            <person name="Kim J.-S."/>
            <person name="Hong S.-B."/>
            <person name="Kwon S.-W."/>
        </authorList>
    </citation>
    <scope>NUCLEOTIDE SEQUENCE [LARGE SCALE GENOMIC DNA]</scope>
    <source>
        <strain evidence="11">26KH-42</strain>
    </source>
</reference>
<comment type="similarity">
    <text evidence="2">Belongs to the peptidase M13 family.</text>
</comment>
<keyword evidence="4" id="KW-0479">Metal-binding</keyword>
<evidence type="ECO:0000259" key="8">
    <source>
        <dbReference type="Pfam" id="PF01431"/>
    </source>
</evidence>
<dbReference type="GO" id="GO:0004222">
    <property type="term" value="F:metalloendopeptidase activity"/>
    <property type="evidence" value="ECO:0007669"/>
    <property type="project" value="InterPro"/>
</dbReference>
<dbReference type="PANTHER" id="PTHR11733">
    <property type="entry name" value="ZINC METALLOPROTEASE FAMILY M13 NEPRILYSIN-RELATED"/>
    <property type="match status" value="1"/>
</dbReference>
<dbReference type="InterPro" id="IPR008753">
    <property type="entry name" value="Peptidase_M13_N"/>
</dbReference>
<evidence type="ECO:0000256" key="5">
    <source>
        <dbReference type="ARBA" id="ARBA00022801"/>
    </source>
</evidence>
<feature type="domain" description="Peptidase M13 N-terminal" evidence="9">
    <location>
        <begin position="5"/>
        <end position="381"/>
    </location>
</feature>
<evidence type="ECO:0000256" key="7">
    <source>
        <dbReference type="ARBA" id="ARBA00023049"/>
    </source>
</evidence>
<gene>
    <name evidence="10" type="ORF">EQG49_08560</name>
</gene>
<accession>A0A4P6YUT7</accession>
<keyword evidence="6" id="KW-0862">Zinc</keyword>
<dbReference type="KEGG" id="wei:EQG49_08560"/>
<dbReference type="PANTHER" id="PTHR11733:SF167">
    <property type="entry name" value="FI17812P1-RELATED"/>
    <property type="match status" value="1"/>
</dbReference>
<evidence type="ECO:0000256" key="2">
    <source>
        <dbReference type="ARBA" id="ARBA00007357"/>
    </source>
</evidence>
<dbReference type="GO" id="GO:0046872">
    <property type="term" value="F:metal ion binding"/>
    <property type="evidence" value="ECO:0007669"/>
    <property type="project" value="UniProtKB-KW"/>
</dbReference>
<keyword evidence="11" id="KW-1185">Reference proteome</keyword>
<name>A0A4P6YUT7_9LACO</name>
<dbReference type="InterPro" id="IPR000718">
    <property type="entry name" value="Peptidase_M13"/>
</dbReference>
<dbReference type="Gene3D" id="3.40.390.10">
    <property type="entry name" value="Collagenase (Catalytic Domain)"/>
    <property type="match status" value="1"/>
</dbReference>
<keyword evidence="7" id="KW-0482">Metalloprotease</keyword>
<dbReference type="EMBL" id="CP037940">
    <property type="protein sequence ID" value="QBO36522.1"/>
    <property type="molecule type" value="Genomic_DNA"/>
</dbReference>
<comment type="cofactor">
    <cofactor evidence="1">
        <name>Zn(2+)</name>
        <dbReference type="ChEBI" id="CHEBI:29105"/>
    </cofactor>
</comment>
<dbReference type="InterPro" id="IPR018497">
    <property type="entry name" value="Peptidase_M13_C"/>
</dbReference>
<feature type="domain" description="Peptidase M13 C-terminal" evidence="8">
    <location>
        <begin position="435"/>
        <end position="625"/>
    </location>
</feature>
<dbReference type="GO" id="GO:0005886">
    <property type="term" value="C:plasma membrane"/>
    <property type="evidence" value="ECO:0007669"/>
    <property type="project" value="TreeGrafter"/>
</dbReference>
<dbReference type="RefSeq" id="WP_133363599.1">
    <property type="nucleotide sequence ID" value="NZ_CP037940.1"/>
</dbReference>
<evidence type="ECO:0000313" key="11">
    <source>
        <dbReference type="Proteomes" id="UP000292886"/>
    </source>
</evidence>
<evidence type="ECO:0000256" key="6">
    <source>
        <dbReference type="ARBA" id="ARBA00022833"/>
    </source>
</evidence>
<evidence type="ECO:0000256" key="4">
    <source>
        <dbReference type="ARBA" id="ARBA00022723"/>
    </source>
</evidence>
<keyword evidence="3" id="KW-0645">Protease</keyword>
<sequence length="628" mass="70186">MTRLQDDFYTAINEKWLAETEIPSDRPRIGSFDELGIKIEKTELADFGAMRDGETPAGLMGEFIKFYRLASDWTKRDADGAVPLKPWLAKVTALNNLQDLQANLLSFSFQGLPTGVPAYVDQDMKNTERNILNVGSFSQILPDTTYYTDDNEQGPELLKVWAASTVKLLVMAGYDEAEATKLADDAVAFDKLAVPFVLSNEEKSDYWKLYNPIAFDEFTAKVKNLDLATFFKALVDGEPDIVNVGEVKFWDHYDEIVNEANFSLMKASFITKTVRAFAGYLSEEMRQEAGVFGRTMSGTEAAPSQEKAALRLAHGAFDPVVGDYYGRKYFGETAKADVLDMVKKMIAVYENRLAQNTWLSEATKQKAVLKLSTIGLNVGYPDKIPARYSQFIVDEDASLLDNALKFSEFDNRHAFAQFKEKPNTDEWEMPADMVNAYYHPFHNIIVFPAAILQAPFYSLEQSKSANYGGIGAVIAHEISHAFDTNGARFDEKGNLNSWWTDEDFAAFEKRSEAMINEFDGLEISGAKINGHLVVSENVADVGGMSAALEAAKGEDEVNLADFFGNWATVWRNKANDDFMKLMAAVDVHAPAPLRANVQVSNFEDFFVTFNVTADDGMWRAPADRVQIW</sequence>
<keyword evidence="5" id="KW-0378">Hydrolase</keyword>
<dbReference type="Pfam" id="PF05649">
    <property type="entry name" value="Peptidase_M13_N"/>
    <property type="match status" value="1"/>
</dbReference>
<organism evidence="10 11">
    <name type="scientific">Periweissella cryptocerci</name>
    <dbReference type="NCBI Taxonomy" id="2506420"/>
    <lineage>
        <taxon>Bacteria</taxon>
        <taxon>Bacillati</taxon>
        <taxon>Bacillota</taxon>
        <taxon>Bacilli</taxon>
        <taxon>Lactobacillales</taxon>
        <taxon>Lactobacillaceae</taxon>
        <taxon>Periweissella</taxon>
    </lineage>
</organism>
<dbReference type="OrthoDB" id="9775677at2"/>
<protein>
    <submittedName>
        <fullName evidence="10">M13 family peptidase</fullName>
    </submittedName>
</protein>
<dbReference type="Gene3D" id="1.10.1380.10">
    <property type="entry name" value="Neutral endopeptidase , domain2"/>
    <property type="match status" value="1"/>
</dbReference>
<dbReference type="Proteomes" id="UP000292886">
    <property type="component" value="Chromosome"/>
</dbReference>
<dbReference type="AlphaFoldDB" id="A0A4P6YUT7"/>
<evidence type="ECO:0000259" key="9">
    <source>
        <dbReference type="Pfam" id="PF05649"/>
    </source>
</evidence>
<dbReference type="SUPFAM" id="SSF55486">
    <property type="entry name" value="Metalloproteases ('zincins'), catalytic domain"/>
    <property type="match status" value="1"/>
</dbReference>
<dbReference type="CDD" id="cd08662">
    <property type="entry name" value="M13"/>
    <property type="match status" value="1"/>
</dbReference>
<evidence type="ECO:0000256" key="1">
    <source>
        <dbReference type="ARBA" id="ARBA00001947"/>
    </source>
</evidence>
<dbReference type="PRINTS" id="PR00786">
    <property type="entry name" value="NEPRILYSIN"/>
</dbReference>
<proteinExistence type="inferred from homology"/>
<dbReference type="GO" id="GO:0016485">
    <property type="term" value="P:protein processing"/>
    <property type="evidence" value="ECO:0007669"/>
    <property type="project" value="TreeGrafter"/>
</dbReference>
<dbReference type="InterPro" id="IPR042089">
    <property type="entry name" value="Peptidase_M13_dom_2"/>
</dbReference>
<evidence type="ECO:0000256" key="3">
    <source>
        <dbReference type="ARBA" id="ARBA00022670"/>
    </source>
</evidence>
<evidence type="ECO:0000313" key="10">
    <source>
        <dbReference type="EMBL" id="QBO36522.1"/>
    </source>
</evidence>
<dbReference type="Pfam" id="PF01431">
    <property type="entry name" value="Peptidase_M13"/>
    <property type="match status" value="1"/>
</dbReference>
<dbReference type="InterPro" id="IPR024079">
    <property type="entry name" value="MetalloPept_cat_dom_sf"/>
</dbReference>
<dbReference type="PROSITE" id="PS51885">
    <property type="entry name" value="NEPRILYSIN"/>
    <property type="match status" value="1"/>
</dbReference>